<dbReference type="Proteomes" id="UP000077066">
    <property type="component" value="Unassembled WGS sequence"/>
</dbReference>
<dbReference type="InterPro" id="IPR050947">
    <property type="entry name" value="Archaeal_histone_HMF"/>
</dbReference>
<protein>
    <submittedName>
        <fullName evidence="8">Histone-like transcription factor (CBF/NF-Y) and archaeal histone</fullName>
    </submittedName>
</protein>
<dbReference type="GO" id="GO:0005694">
    <property type="term" value="C:chromosome"/>
    <property type="evidence" value="ECO:0007669"/>
    <property type="project" value="UniProtKB-SubCell"/>
</dbReference>
<dbReference type="Pfam" id="PF00808">
    <property type="entry name" value="CBFD_NFYB_HMF"/>
    <property type="match status" value="1"/>
</dbReference>
<keyword evidence="9" id="KW-1185">Reference proteome</keyword>
<dbReference type="Gene3D" id="1.10.20.10">
    <property type="entry name" value="Histone, subunit A"/>
    <property type="match status" value="1"/>
</dbReference>
<dbReference type="GO" id="GO:0003677">
    <property type="term" value="F:DNA binding"/>
    <property type="evidence" value="ECO:0007669"/>
    <property type="project" value="UniProtKB-KW"/>
</dbReference>
<keyword evidence="5" id="KW-0963">Cytoplasm</keyword>
<evidence type="ECO:0000256" key="6">
    <source>
        <dbReference type="ARBA" id="ARBA00023125"/>
    </source>
</evidence>
<keyword evidence="6" id="KW-0238">DNA-binding</keyword>
<dbReference type="NCBIfam" id="NF043032">
    <property type="entry name" value="archaea_histone"/>
    <property type="match status" value="1"/>
</dbReference>
<accession>A0A165ZGR7</accession>
<dbReference type="PATRIC" id="fig|55758.3.peg.1894"/>
<evidence type="ECO:0000313" key="9">
    <source>
        <dbReference type="Proteomes" id="UP000077066"/>
    </source>
</evidence>
<dbReference type="InterPro" id="IPR003958">
    <property type="entry name" value="CBFA_NFYB_domain"/>
</dbReference>
<gene>
    <name evidence="8" type="ORF">MBFIL_16820</name>
</gene>
<dbReference type="GO" id="GO:0005737">
    <property type="term" value="C:cytoplasm"/>
    <property type="evidence" value="ECO:0007669"/>
    <property type="project" value="UniProtKB-SubCell"/>
</dbReference>
<comment type="caution">
    <text evidence="8">The sequence shown here is derived from an EMBL/GenBank/DDBJ whole genome shotgun (WGS) entry which is preliminary data.</text>
</comment>
<dbReference type="PANTHER" id="PTHR47828:SF1">
    <property type="entry name" value="ARCHAEAL HISTONE A"/>
    <property type="match status" value="1"/>
</dbReference>
<dbReference type="InterPro" id="IPR050004">
    <property type="entry name" value="HmfB-like"/>
</dbReference>
<evidence type="ECO:0000256" key="4">
    <source>
        <dbReference type="ARBA" id="ARBA00022454"/>
    </source>
</evidence>
<dbReference type="STRING" id="55758.MBFIL_16820"/>
<evidence type="ECO:0000256" key="3">
    <source>
        <dbReference type="ARBA" id="ARBA00008264"/>
    </source>
</evidence>
<dbReference type="SUPFAM" id="SSF47113">
    <property type="entry name" value="Histone-fold"/>
    <property type="match status" value="1"/>
</dbReference>
<proteinExistence type="inferred from homology"/>
<evidence type="ECO:0000256" key="1">
    <source>
        <dbReference type="ARBA" id="ARBA00004286"/>
    </source>
</evidence>
<dbReference type="RefSeq" id="WP_066973592.1">
    <property type="nucleotide sequence ID" value="NZ_LWMT01000266.1"/>
</dbReference>
<organism evidence="8 9">
    <name type="scientific">Methanobrevibacter filiformis</name>
    <dbReference type="NCBI Taxonomy" id="55758"/>
    <lineage>
        <taxon>Archaea</taxon>
        <taxon>Methanobacteriati</taxon>
        <taxon>Methanobacteriota</taxon>
        <taxon>Methanomada group</taxon>
        <taxon>Methanobacteria</taxon>
        <taxon>Methanobacteriales</taxon>
        <taxon>Methanobacteriaceae</taxon>
        <taxon>Methanobrevibacter</taxon>
    </lineage>
</organism>
<reference evidence="8 9" key="1">
    <citation type="submission" date="2016-04" db="EMBL/GenBank/DDBJ databases">
        <title>Genome sequence of Methanobrevibacter filiformis DSM 11501.</title>
        <authorList>
            <person name="Poehlein A."/>
            <person name="Seedorf H."/>
            <person name="Daniel R."/>
        </authorList>
    </citation>
    <scope>NUCLEOTIDE SEQUENCE [LARGE SCALE GENOMIC DNA]</scope>
    <source>
        <strain evidence="8 9">DSM 11501</strain>
    </source>
</reference>
<evidence type="ECO:0000259" key="7">
    <source>
        <dbReference type="Pfam" id="PF00808"/>
    </source>
</evidence>
<keyword evidence="4" id="KW-0158">Chromosome</keyword>
<evidence type="ECO:0000256" key="5">
    <source>
        <dbReference type="ARBA" id="ARBA00022490"/>
    </source>
</evidence>
<dbReference type="CDD" id="cd22909">
    <property type="entry name" value="HFD_archaea_histone-like"/>
    <property type="match status" value="1"/>
</dbReference>
<comment type="similarity">
    <text evidence="3">Belongs to the archaeal histone HMF family.</text>
</comment>
<dbReference type="InterPro" id="IPR009072">
    <property type="entry name" value="Histone-fold"/>
</dbReference>
<evidence type="ECO:0000256" key="2">
    <source>
        <dbReference type="ARBA" id="ARBA00004496"/>
    </source>
</evidence>
<dbReference type="GO" id="GO:0046982">
    <property type="term" value="F:protein heterodimerization activity"/>
    <property type="evidence" value="ECO:0007669"/>
    <property type="project" value="InterPro"/>
</dbReference>
<sequence length="68" mass="7442">MELPIAPLGRILKNVGAERVSDNAKEALAEVVEDYGTEIARKAVEFSRHAGRKTVKAEDIKLAVKPIK</sequence>
<feature type="domain" description="Transcription factor CBF/NF-Y/archaeal histone" evidence="7">
    <location>
        <begin position="1"/>
        <end position="64"/>
    </location>
</feature>
<comment type="subcellular location">
    <subcellularLocation>
        <location evidence="1">Chromosome</location>
    </subcellularLocation>
    <subcellularLocation>
        <location evidence="2">Cytoplasm</location>
    </subcellularLocation>
</comment>
<dbReference type="PANTHER" id="PTHR47828">
    <property type="entry name" value="ARCHAEAL HISTONE A"/>
    <property type="match status" value="1"/>
</dbReference>
<name>A0A165ZGR7_9EURY</name>
<evidence type="ECO:0000313" key="8">
    <source>
        <dbReference type="EMBL" id="KZX10691.1"/>
    </source>
</evidence>
<dbReference type="EMBL" id="LWMT01000266">
    <property type="protein sequence ID" value="KZX10691.1"/>
    <property type="molecule type" value="Genomic_DNA"/>
</dbReference>
<dbReference type="AlphaFoldDB" id="A0A165ZGR7"/>